<keyword evidence="6" id="KW-1185">Reference proteome</keyword>
<dbReference type="InterPro" id="IPR004875">
    <property type="entry name" value="DDE_SF_endonuclease_dom"/>
</dbReference>
<dbReference type="GO" id="GO:0005634">
    <property type="term" value="C:nucleus"/>
    <property type="evidence" value="ECO:0007669"/>
    <property type="project" value="TreeGrafter"/>
</dbReference>
<dbReference type="VEuPathDB" id="FungiDB:H310_03152"/>
<sequence length="398" mass="45433">MQETKPFFSNKHKLYGYNVEVSVLPNGYAIGCTNHHRGATADIEIFRSNAEFHLREMKKTTEQDKRITDHGPLPEKKADCWAILVDKGYQGLQEKFRAIHPTKSSGNASLPTETFIENRNISSDRIIVENFFGRLCSIWRVCADKYRWSEDLYDTIMRCCRLQRRRDIQASTCAYDVSNVHNMDETSLFYCLSPHRSITRNRVPGTKRSSKRITLALTTNADGSDVVDPLFIGTAVQPRCFGRRTGAELGFDYHASNKAWMNGRIFNEFVRSLNDRMASEDRKVLLLVDNAPPHTLDEDTVLTHVEIKMLPPNTTTHLQPQDAGIIASFKAKLKQRQLQNALDQINLVMEGRQTGLYEVPLVEAMAWARDAWRSVTPATISNCWNRTGTISWTVNFQL</sequence>
<dbReference type="GO" id="GO:0046872">
    <property type="term" value="F:metal ion binding"/>
    <property type="evidence" value="ECO:0007669"/>
    <property type="project" value="UniProtKB-KW"/>
</dbReference>
<dbReference type="PANTHER" id="PTHR19303">
    <property type="entry name" value="TRANSPOSON"/>
    <property type="match status" value="1"/>
</dbReference>
<proteinExistence type="predicted"/>
<comment type="caution">
    <text evidence="5">The sequence shown here is derived from an EMBL/GenBank/DDBJ whole genome shotgun (WGS) entry which is preliminary data.</text>
</comment>
<dbReference type="InterPro" id="IPR050863">
    <property type="entry name" value="CenT-Element_Derived"/>
</dbReference>
<keyword evidence="2" id="KW-0479">Metal-binding</keyword>
<dbReference type="Pfam" id="PF13359">
    <property type="entry name" value="DDE_Tnp_4"/>
    <property type="match status" value="1"/>
</dbReference>
<feature type="domain" description="DDE Tnp4" evidence="4">
    <location>
        <begin position="3"/>
        <end position="161"/>
    </location>
</feature>
<dbReference type="Pfam" id="PF03184">
    <property type="entry name" value="DDE_1"/>
    <property type="match status" value="1"/>
</dbReference>
<evidence type="ECO:0000259" key="3">
    <source>
        <dbReference type="Pfam" id="PF03184"/>
    </source>
</evidence>
<protein>
    <recommendedName>
        <fullName evidence="7">DDE-1 domain-containing protein</fullName>
    </recommendedName>
</protein>
<dbReference type="GO" id="GO:0003677">
    <property type="term" value="F:DNA binding"/>
    <property type="evidence" value="ECO:0007669"/>
    <property type="project" value="TreeGrafter"/>
</dbReference>
<dbReference type="AlphaFoldDB" id="A0A418ANM5"/>
<evidence type="ECO:0000259" key="4">
    <source>
        <dbReference type="Pfam" id="PF13359"/>
    </source>
</evidence>
<evidence type="ECO:0000313" key="5">
    <source>
        <dbReference type="EMBL" id="RHY26506.1"/>
    </source>
</evidence>
<comment type="cofactor">
    <cofactor evidence="1">
        <name>a divalent metal cation</name>
        <dbReference type="ChEBI" id="CHEBI:60240"/>
    </cofactor>
</comment>
<evidence type="ECO:0008006" key="7">
    <source>
        <dbReference type="Google" id="ProtNLM"/>
    </source>
</evidence>
<evidence type="ECO:0000256" key="1">
    <source>
        <dbReference type="ARBA" id="ARBA00001968"/>
    </source>
</evidence>
<dbReference type="PANTHER" id="PTHR19303:SF73">
    <property type="entry name" value="PROTEIN PDC2"/>
    <property type="match status" value="1"/>
</dbReference>
<dbReference type="Gene3D" id="3.30.420.10">
    <property type="entry name" value="Ribonuclease H-like superfamily/Ribonuclease H"/>
    <property type="match status" value="1"/>
</dbReference>
<organism evidence="5 6">
    <name type="scientific">Aphanomyces invadans</name>
    <dbReference type="NCBI Taxonomy" id="157072"/>
    <lineage>
        <taxon>Eukaryota</taxon>
        <taxon>Sar</taxon>
        <taxon>Stramenopiles</taxon>
        <taxon>Oomycota</taxon>
        <taxon>Saprolegniomycetes</taxon>
        <taxon>Saprolegniales</taxon>
        <taxon>Verrucalvaceae</taxon>
        <taxon>Aphanomyces</taxon>
    </lineage>
</organism>
<dbReference type="EMBL" id="QUSY01000983">
    <property type="protein sequence ID" value="RHY26506.1"/>
    <property type="molecule type" value="Genomic_DNA"/>
</dbReference>
<accession>A0A418ANM5</accession>
<dbReference type="InterPro" id="IPR036397">
    <property type="entry name" value="RNaseH_sf"/>
</dbReference>
<dbReference type="Proteomes" id="UP000285060">
    <property type="component" value="Unassembled WGS sequence"/>
</dbReference>
<reference evidence="5 6" key="1">
    <citation type="submission" date="2018-08" db="EMBL/GenBank/DDBJ databases">
        <title>Aphanomyces genome sequencing and annotation.</title>
        <authorList>
            <person name="Minardi D."/>
            <person name="Oidtmann B."/>
            <person name="Van Der Giezen M."/>
            <person name="Studholme D.J."/>
        </authorList>
    </citation>
    <scope>NUCLEOTIDE SEQUENCE [LARGE SCALE GENOMIC DNA]</scope>
    <source>
        <strain evidence="5 6">NJM0002</strain>
    </source>
</reference>
<feature type="domain" description="DDE-1" evidence="3">
    <location>
        <begin position="211"/>
        <end position="384"/>
    </location>
</feature>
<gene>
    <name evidence="5" type="ORF">DYB32_007546</name>
</gene>
<dbReference type="InterPro" id="IPR027806">
    <property type="entry name" value="HARBI1_dom"/>
</dbReference>
<evidence type="ECO:0000313" key="6">
    <source>
        <dbReference type="Proteomes" id="UP000285060"/>
    </source>
</evidence>
<dbReference type="VEuPathDB" id="FungiDB:H310_09650"/>
<name>A0A418ANM5_9STRA</name>
<evidence type="ECO:0000256" key="2">
    <source>
        <dbReference type="ARBA" id="ARBA00022723"/>
    </source>
</evidence>